<evidence type="ECO:0000313" key="1">
    <source>
        <dbReference type="EMBL" id="ACU59445.1"/>
    </source>
</evidence>
<evidence type="ECO:0008006" key="3">
    <source>
        <dbReference type="Google" id="ProtNLM"/>
    </source>
</evidence>
<dbReference type="Proteomes" id="UP000002215">
    <property type="component" value="Chromosome"/>
</dbReference>
<organism evidence="1 2">
    <name type="scientific">Chitinophaga pinensis (strain ATCC 43595 / DSM 2588 / LMG 13176 / NBRC 15968 / NCIMB 11800 / UQM 2034)</name>
    <dbReference type="NCBI Taxonomy" id="485918"/>
    <lineage>
        <taxon>Bacteria</taxon>
        <taxon>Pseudomonadati</taxon>
        <taxon>Bacteroidota</taxon>
        <taxon>Chitinophagia</taxon>
        <taxon>Chitinophagales</taxon>
        <taxon>Chitinophagaceae</taxon>
        <taxon>Chitinophaga</taxon>
    </lineage>
</organism>
<protein>
    <recommendedName>
        <fullName evidence="3">RloB domain-containing protein</fullName>
    </recommendedName>
</protein>
<gene>
    <name evidence="1" type="ordered locus">Cpin_1949</name>
</gene>
<name>A0A979G211_CHIPD</name>
<dbReference type="AlphaFoldDB" id="A0A979G211"/>
<proteinExistence type="predicted"/>
<accession>A0A979G211</accession>
<dbReference type="Pfam" id="PF13707">
    <property type="entry name" value="RloB"/>
    <property type="match status" value="1"/>
</dbReference>
<dbReference type="KEGG" id="cpi:Cpin_1949"/>
<dbReference type="EMBL" id="CP001699">
    <property type="protein sequence ID" value="ACU59445.1"/>
    <property type="molecule type" value="Genomic_DNA"/>
</dbReference>
<dbReference type="RefSeq" id="WP_012789621.1">
    <property type="nucleotide sequence ID" value="NC_013132.1"/>
</dbReference>
<reference evidence="2" key="1">
    <citation type="submission" date="2009-08" db="EMBL/GenBank/DDBJ databases">
        <title>The complete genome of Chitinophaga pinensis DSM 2588.</title>
        <authorList>
            <consortium name="US DOE Joint Genome Institute (JGI-PGF)"/>
            <person name="Lucas S."/>
            <person name="Copeland A."/>
            <person name="Lapidus A."/>
            <person name="Glavina del Rio T."/>
            <person name="Dalin E."/>
            <person name="Tice H."/>
            <person name="Bruce D."/>
            <person name="Goodwin L."/>
            <person name="Pitluck S."/>
            <person name="Kyrpides N."/>
            <person name="Mavromatis K."/>
            <person name="Ivanova N."/>
            <person name="Mikhailova N."/>
            <person name="Sims D."/>
            <person name="Meinche L."/>
            <person name="Brettin T."/>
            <person name="Detter J.C."/>
            <person name="Han C."/>
            <person name="Larimer F."/>
            <person name="Land M."/>
            <person name="Hauser L."/>
            <person name="Markowitz V."/>
            <person name="Cheng J.-F."/>
            <person name="Hugenholtz P."/>
            <person name="Woyke T."/>
            <person name="Wu D."/>
            <person name="Spring S."/>
            <person name="Klenk H.-P."/>
            <person name="Eisen J.A."/>
        </authorList>
    </citation>
    <scope>NUCLEOTIDE SEQUENCE [LARGE SCALE GENOMIC DNA]</scope>
    <source>
        <strain evidence="2">ATCC 43595 / DSM 2588 / LMG 13176 / NBRC 15968 / NCIMB 11800 / UQM 2034</strain>
    </source>
</reference>
<reference evidence="1 2" key="2">
    <citation type="journal article" date="2010" name="Stand. Genomic Sci.">
        <title>Complete genome sequence of Chitinophaga pinensis type strain (UQM 2034).</title>
        <authorList>
            <person name="Glavina Del Rio T."/>
            <person name="Abt B."/>
            <person name="Spring S."/>
            <person name="Lapidus A."/>
            <person name="Nolan M."/>
            <person name="Tice H."/>
            <person name="Copeland A."/>
            <person name="Cheng J.F."/>
            <person name="Chen F."/>
            <person name="Bruce D."/>
            <person name="Goodwin L."/>
            <person name="Pitluck S."/>
            <person name="Ivanova N."/>
            <person name="Mavromatis K."/>
            <person name="Mikhailova N."/>
            <person name="Pati A."/>
            <person name="Chen A."/>
            <person name="Palaniappan K."/>
            <person name="Land M."/>
            <person name="Hauser L."/>
            <person name="Chang Y.J."/>
            <person name="Jeffries C.D."/>
            <person name="Chain P."/>
            <person name="Saunders E."/>
            <person name="Detter J.C."/>
            <person name="Brettin T."/>
            <person name="Rohde M."/>
            <person name="Goker M."/>
            <person name="Bristow J."/>
            <person name="Eisen J.A."/>
            <person name="Markowitz V."/>
            <person name="Hugenholtz P."/>
            <person name="Kyrpides N.C."/>
            <person name="Klenk H.P."/>
            <person name="Lucas S."/>
        </authorList>
    </citation>
    <scope>NUCLEOTIDE SEQUENCE [LARGE SCALE GENOMIC DNA]</scope>
    <source>
        <strain evidence="2">ATCC 43595 / DSM 2588 / LMG 13176 / NBRC 15968 / NCIMB 11800 / UQM 2034</strain>
    </source>
</reference>
<sequence length="225" mass="26302">MRYLSRNKVYQKVEVGKDARKIYIFCEGEKREIEYFRYFQGFSSAIEIIPIPSENGLSDPTKLMENTQKIFFDPSPRYLLSHEQGDEVWFVIDTDRWNEKNKIASLRDHCSNKNGEAGPMWFIAQSNPCFEIWLYYHFFNYNPNEEHIRSGLSFKQYVATMIPGGFDSRSMPIAIQSAILNSETHYEEVENQPVVYATEVFKLGKVILPYIKDALDLILPTLNKI</sequence>
<evidence type="ECO:0000313" key="2">
    <source>
        <dbReference type="Proteomes" id="UP000002215"/>
    </source>
</evidence>
<dbReference type="InterPro" id="IPR025591">
    <property type="entry name" value="RloB"/>
</dbReference>